<dbReference type="Proteomes" id="UP001054821">
    <property type="component" value="Chromosome 7"/>
</dbReference>
<reference evidence="2 3" key="1">
    <citation type="journal article" date="2022" name="G3 (Bethesda)">
        <title>Whole-genome sequence and methylome profiling of the almond [Prunus dulcis (Mill.) D.A. Webb] cultivar 'Nonpareil'.</title>
        <authorList>
            <person name="D'Amico-Willman K.M."/>
            <person name="Ouma W.Z."/>
            <person name="Meulia T."/>
            <person name="Sideli G.M."/>
            <person name="Gradziel T.M."/>
            <person name="Fresnedo-Ramirez J."/>
        </authorList>
    </citation>
    <scope>NUCLEOTIDE SEQUENCE [LARGE SCALE GENOMIC DNA]</scope>
    <source>
        <strain evidence="2">Clone GOH B32 T37-40</strain>
    </source>
</reference>
<accession>A0AAD4YSL5</accession>
<dbReference type="EMBL" id="JAJFAZ020000007">
    <property type="protein sequence ID" value="KAI5320902.1"/>
    <property type="molecule type" value="Genomic_DNA"/>
</dbReference>
<evidence type="ECO:0000256" key="1">
    <source>
        <dbReference type="SAM" id="MobiDB-lite"/>
    </source>
</evidence>
<sequence>MIFSGLLSLPPAATRAGTGPKMTGQTSPSFPSSSPTLAANDIIEFCRKLAGFGRKIPAARSPFSGYRFHRVRYAFSHIFHDLADQF</sequence>
<evidence type="ECO:0000313" key="2">
    <source>
        <dbReference type="EMBL" id="KAI5320902.1"/>
    </source>
</evidence>
<gene>
    <name evidence="2" type="ORF">L3X38_040610</name>
</gene>
<dbReference type="AlphaFoldDB" id="A0AAD4YSL5"/>
<protein>
    <submittedName>
        <fullName evidence="2">Uncharacterized protein</fullName>
    </submittedName>
</protein>
<name>A0AAD4YSL5_PRUDU</name>
<keyword evidence="3" id="KW-1185">Reference proteome</keyword>
<organism evidence="2 3">
    <name type="scientific">Prunus dulcis</name>
    <name type="common">Almond</name>
    <name type="synonym">Amygdalus dulcis</name>
    <dbReference type="NCBI Taxonomy" id="3755"/>
    <lineage>
        <taxon>Eukaryota</taxon>
        <taxon>Viridiplantae</taxon>
        <taxon>Streptophyta</taxon>
        <taxon>Embryophyta</taxon>
        <taxon>Tracheophyta</taxon>
        <taxon>Spermatophyta</taxon>
        <taxon>Magnoliopsida</taxon>
        <taxon>eudicotyledons</taxon>
        <taxon>Gunneridae</taxon>
        <taxon>Pentapetalae</taxon>
        <taxon>rosids</taxon>
        <taxon>fabids</taxon>
        <taxon>Rosales</taxon>
        <taxon>Rosaceae</taxon>
        <taxon>Amygdaloideae</taxon>
        <taxon>Amygdaleae</taxon>
        <taxon>Prunus</taxon>
    </lineage>
</organism>
<comment type="caution">
    <text evidence="2">The sequence shown here is derived from an EMBL/GenBank/DDBJ whole genome shotgun (WGS) entry which is preliminary data.</text>
</comment>
<feature type="region of interest" description="Disordered" evidence="1">
    <location>
        <begin position="1"/>
        <end position="34"/>
    </location>
</feature>
<evidence type="ECO:0000313" key="3">
    <source>
        <dbReference type="Proteomes" id="UP001054821"/>
    </source>
</evidence>
<proteinExistence type="predicted"/>